<name>A0A917MA50_9BACT</name>
<organism evidence="3 4">
    <name type="scientific">Edaphobacter dinghuensis</name>
    <dbReference type="NCBI Taxonomy" id="1560005"/>
    <lineage>
        <taxon>Bacteria</taxon>
        <taxon>Pseudomonadati</taxon>
        <taxon>Acidobacteriota</taxon>
        <taxon>Terriglobia</taxon>
        <taxon>Terriglobales</taxon>
        <taxon>Acidobacteriaceae</taxon>
        <taxon>Edaphobacter</taxon>
    </lineage>
</organism>
<feature type="domain" description="Ice-binding protein C-terminal" evidence="2">
    <location>
        <begin position="264"/>
        <end position="287"/>
    </location>
</feature>
<evidence type="ECO:0000313" key="4">
    <source>
        <dbReference type="Proteomes" id="UP000647241"/>
    </source>
</evidence>
<protein>
    <recommendedName>
        <fullName evidence="2">Ice-binding protein C-terminal domain-containing protein</fullName>
    </recommendedName>
</protein>
<accession>A0A917MA50</accession>
<dbReference type="EMBL" id="BMGT01000004">
    <property type="protein sequence ID" value="GGG88764.1"/>
    <property type="molecule type" value="Genomic_DNA"/>
</dbReference>
<dbReference type="Pfam" id="PF07589">
    <property type="entry name" value="PEP-CTERM"/>
    <property type="match status" value="1"/>
</dbReference>
<keyword evidence="1" id="KW-0732">Signal</keyword>
<dbReference type="Proteomes" id="UP000647241">
    <property type="component" value="Unassembled WGS sequence"/>
</dbReference>
<dbReference type="NCBIfam" id="TIGR02595">
    <property type="entry name" value="PEP_CTERM"/>
    <property type="match status" value="1"/>
</dbReference>
<gene>
    <name evidence="3" type="ORF">GCM10011585_36060</name>
</gene>
<evidence type="ECO:0000256" key="1">
    <source>
        <dbReference type="SAM" id="SignalP"/>
    </source>
</evidence>
<reference evidence="3" key="2">
    <citation type="submission" date="2020-09" db="EMBL/GenBank/DDBJ databases">
        <authorList>
            <person name="Sun Q."/>
            <person name="Zhou Y."/>
        </authorList>
    </citation>
    <scope>NUCLEOTIDE SEQUENCE</scope>
    <source>
        <strain evidence="3">CGMCC 1.12997</strain>
    </source>
</reference>
<dbReference type="AlphaFoldDB" id="A0A917MA50"/>
<reference evidence="3" key="1">
    <citation type="journal article" date="2014" name="Int. J. Syst. Evol. Microbiol.">
        <title>Complete genome sequence of Corynebacterium casei LMG S-19264T (=DSM 44701T), isolated from a smear-ripened cheese.</title>
        <authorList>
            <consortium name="US DOE Joint Genome Institute (JGI-PGF)"/>
            <person name="Walter F."/>
            <person name="Albersmeier A."/>
            <person name="Kalinowski J."/>
            <person name="Ruckert C."/>
        </authorList>
    </citation>
    <scope>NUCLEOTIDE SEQUENCE</scope>
    <source>
        <strain evidence="3">CGMCC 1.12997</strain>
    </source>
</reference>
<proteinExistence type="predicted"/>
<keyword evidence="4" id="KW-1185">Reference proteome</keyword>
<dbReference type="RefSeq" id="WP_188555620.1">
    <property type="nucleotide sequence ID" value="NZ_BMGT01000004.1"/>
</dbReference>
<evidence type="ECO:0000313" key="3">
    <source>
        <dbReference type="EMBL" id="GGG88764.1"/>
    </source>
</evidence>
<sequence>MTRPAKFSKNLIVLSIIVALAFLCLQPSTARADSITLSAQYFGNAVTLCSSSANPANCTGAQATGSLATGTIGASAGFPLGDLPLPGFVGQTTDEAIASSALLYNFTSSVPNGTAVINLRVTGSSSVSTNGIPNSICPAGTPCRAEAGIGIVSGESFVGAAPGTTEDVLANILNSGSEGAPTGPIQIVVPINGSVANLSFTLTALAECPSLTALQMSEGISCVAVADYLDPLTISGASIYDSNGNLVPNATLVSQSGFSLTSAATPEPSSIFLFGTGISLLCLASRRLRDRIRL</sequence>
<feature type="signal peptide" evidence="1">
    <location>
        <begin position="1"/>
        <end position="32"/>
    </location>
</feature>
<dbReference type="InterPro" id="IPR013424">
    <property type="entry name" value="Ice-binding_C"/>
</dbReference>
<feature type="chain" id="PRO_5036880361" description="Ice-binding protein C-terminal domain-containing protein" evidence="1">
    <location>
        <begin position="33"/>
        <end position="294"/>
    </location>
</feature>
<evidence type="ECO:0000259" key="2">
    <source>
        <dbReference type="Pfam" id="PF07589"/>
    </source>
</evidence>
<comment type="caution">
    <text evidence="3">The sequence shown here is derived from an EMBL/GenBank/DDBJ whole genome shotgun (WGS) entry which is preliminary data.</text>
</comment>